<dbReference type="InterPro" id="IPR029510">
    <property type="entry name" value="Ald_DH_CS_GLU"/>
</dbReference>
<dbReference type="EC" id="1.2.1.79" evidence="4"/>
<dbReference type="CDD" id="cd07101">
    <property type="entry name" value="ALDH_SSADH2_GabD2"/>
    <property type="match status" value="1"/>
</dbReference>
<evidence type="ECO:0000256" key="1">
    <source>
        <dbReference type="ARBA" id="ARBA00009986"/>
    </source>
</evidence>
<dbReference type="InterPro" id="IPR016161">
    <property type="entry name" value="Ald_DH/histidinol_DH"/>
</dbReference>
<dbReference type="NCBIfam" id="NF006916">
    <property type="entry name" value="PRK09407.1"/>
    <property type="match status" value="1"/>
</dbReference>
<dbReference type="PANTHER" id="PTHR11699">
    <property type="entry name" value="ALDEHYDE DEHYDROGENASE-RELATED"/>
    <property type="match status" value="1"/>
</dbReference>
<dbReference type="Gene3D" id="3.40.309.10">
    <property type="entry name" value="Aldehyde Dehydrogenase, Chain A, domain 2"/>
    <property type="match status" value="1"/>
</dbReference>
<feature type="compositionally biased region" description="Low complexity" evidence="8">
    <location>
        <begin position="35"/>
        <end position="97"/>
    </location>
</feature>
<keyword evidence="2" id="KW-0521">NADP</keyword>
<name>A0AA90KI94_9ACTN</name>
<evidence type="ECO:0000256" key="4">
    <source>
        <dbReference type="ARBA" id="ARBA00039122"/>
    </source>
</evidence>
<gene>
    <name evidence="10" type="ORF">POF50_025985</name>
</gene>
<organism evidence="10">
    <name type="scientific">Streptantibioticus silvisoli</name>
    <dbReference type="NCBI Taxonomy" id="2705255"/>
    <lineage>
        <taxon>Bacteria</taxon>
        <taxon>Bacillati</taxon>
        <taxon>Actinomycetota</taxon>
        <taxon>Actinomycetes</taxon>
        <taxon>Kitasatosporales</taxon>
        <taxon>Streptomycetaceae</taxon>
        <taxon>Streptantibioticus</taxon>
    </lineage>
</organism>
<dbReference type="Pfam" id="PF00171">
    <property type="entry name" value="Aldedh"/>
    <property type="match status" value="1"/>
</dbReference>
<dbReference type="InterPro" id="IPR016162">
    <property type="entry name" value="Ald_DH_N"/>
</dbReference>
<evidence type="ECO:0000313" key="10">
    <source>
        <dbReference type="EMBL" id="MDI5972750.1"/>
    </source>
</evidence>
<dbReference type="EMBL" id="JABXJJ020000036">
    <property type="protein sequence ID" value="MDI5972750.1"/>
    <property type="molecule type" value="Genomic_DNA"/>
</dbReference>
<evidence type="ECO:0000256" key="6">
    <source>
        <dbReference type="PROSITE-ProRule" id="PRU10007"/>
    </source>
</evidence>
<dbReference type="InterPro" id="IPR015590">
    <property type="entry name" value="Aldehyde_DH_dom"/>
</dbReference>
<dbReference type="FunFam" id="3.40.605.10:FF:000010">
    <property type="entry name" value="N-succinylglutamate 5-semialdehyde dehydrogenase"/>
    <property type="match status" value="1"/>
</dbReference>
<proteinExistence type="inferred from homology"/>
<feature type="domain" description="Aldehyde dehydrogenase" evidence="9">
    <location>
        <begin position="131"/>
        <end position="584"/>
    </location>
</feature>
<dbReference type="Gene3D" id="3.40.605.10">
    <property type="entry name" value="Aldehyde Dehydrogenase, Chain A, domain 1"/>
    <property type="match status" value="1"/>
</dbReference>
<evidence type="ECO:0000256" key="5">
    <source>
        <dbReference type="ARBA" id="ARBA00048559"/>
    </source>
</evidence>
<evidence type="ECO:0000256" key="3">
    <source>
        <dbReference type="ARBA" id="ARBA00023002"/>
    </source>
</evidence>
<dbReference type="GO" id="GO:0036243">
    <property type="term" value="F:succinate-semialdehyde dehydrogenase (NADP+) activity"/>
    <property type="evidence" value="ECO:0007669"/>
    <property type="project" value="UniProtKB-EC"/>
</dbReference>
<dbReference type="AlphaFoldDB" id="A0AA90KI94"/>
<dbReference type="SUPFAM" id="SSF53720">
    <property type="entry name" value="ALDH-like"/>
    <property type="match status" value="1"/>
</dbReference>
<dbReference type="RefSeq" id="WP_282699001.1">
    <property type="nucleotide sequence ID" value="NZ_JABXJJ020000036.1"/>
</dbReference>
<evidence type="ECO:0000256" key="8">
    <source>
        <dbReference type="SAM" id="MobiDB-lite"/>
    </source>
</evidence>
<reference evidence="10" key="1">
    <citation type="submission" date="2023-05" db="EMBL/GenBank/DDBJ databases">
        <title>Streptantibioticus silvisoli sp. nov., acidotolerant actinomycetes 1 from pine litter.</title>
        <authorList>
            <person name="Swiecimska M."/>
            <person name="Golinska P."/>
            <person name="Sangal V."/>
            <person name="Wachnowicz B."/>
            <person name="Goodfellow M."/>
        </authorList>
    </citation>
    <scope>NUCLEOTIDE SEQUENCE</scope>
    <source>
        <strain evidence="10">SL13</strain>
    </source>
</reference>
<evidence type="ECO:0000256" key="7">
    <source>
        <dbReference type="RuleBase" id="RU003345"/>
    </source>
</evidence>
<accession>A0AA90KI94</accession>
<comment type="catalytic activity">
    <reaction evidence="5">
        <text>succinate semialdehyde + NADP(+) + H2O = succinate + NADPH + 2 H(+)</text>
        <dbReference type="Rhea" id="RHEA:13213"/>
        <dbReference type="ChEBI" id="CHEBI:15377"/>
        <dbReference type="ChEBI" id="CHEBI:15378"/>
        <dbReference type="ChEBI" id="CHEBI:30031"/>
        <dbReference type="ChEBI" id="CHEBI:57706"/>
        <dbReference type="ChEBI" id="CHEBI:57783"/>
        <dbReference type="ChEBI" id="CHEBI:58349"/>
        <dbReference type="EC" id="1.2.1.79"/>
    </reaction>
</comment>
<sequence length="620" mass="63994">MTDAQVTPSGTPGEPSGTAEPSGTPGEPRQPAPAAPGQDAAGQDIAGQDAPGQDGAAARDAAGEAAPATAAPAQAATPGTPVAGTPVTGTPATPVAGNPVAPPGDRTAADVVTPQLVARLTRGVAGSGRAVSHAPFTGKKLAELPEATPGEVAEAFERARQAQRGWAATPVRQRAAVLLRFHDLVLRRQAEVLDLIQLETGKARLHAHEEVQAVAVAARHYGIKAPGYLRPRRHTGALPVLTKVTELRHPRGVVGQIAPWNYPLELSVGDALPAFAAGNAVVMKPDTETALTALWAREQLIEAGLPADVWQVVIGEGPVVGPAVVEQADYVSFTGSTATGRRVAAQAATRLVGASLELGGKNAMLVLADADLDKAAQGAVRACFSSAGQLCVSIERLYVDTAVATAFLDKFAALTRQIRLGTALAYGAGMGSLAGERQLAAVTRHVDDAVAKGATVLAGGCPRPDVGPYFYEPTVLDGVDPSMAVCGDETFGPVVSVYRFDSEDQAVTRANATPYGLNASVWTRDARRGARIAAALRTGTVNVNEGYAAGYGSVQSPMGGMKDSGLGRRHGSDGILKYTEPQTVAAQRVLPMGPALGMTDERYAALMTQGLKLMKTFRLR</sequence>
<dbReference type="PROSITE" id="PS00687">
    <property type="entry name" value="ALDEHYDE_DEHYDR_GLU"/>
    <property type="match status" value="1"/>
</dbReference>
<feature type="active site" evidence="6">
    <location>
        <position position="357"/>
    </location>
</feature>
<comment type="caution">
    <text evidence="10">The sequence shown here is derived from an EMBL/GenBank/DDBJ whole genome shotgun (WGS) entry which is preliminary data.</text>
</comment>
<feature type="compositionally biased region" description="Polar residues" evidence="8">
    <location>
        <begin position="1"/>
        <end position="10"/>
    </location>
</feature>
<feature type="region of interest" description="Disordered" evidence="8">
    <location>
        <begin position="1"/>
        <end position="107"/>
    </location>
</feature>
<evidence type="ECO:0000259" key="9">
    <source>
        <dbReference type="Pfam" id="PF00171"/>
    </source>
</evidence>
<dbReference type="InterPro" id="IPR016163">
    <property type="entry name" value="Ald_DH_C"/>
</dbReference>
<evidence type="ECO:0000256" key="2">
    <source>
        <dbReference type="ARBA" id="ARBA00022857"/>
    </source>
</evidence>
<comment type="similarity">
    <text evidence="1 7">Belongs to the aldehyde dehydrogenase family.</text>
</comment>
<dbReference type="FunFam" id="3.40.309.10:FF:000009">
    <property type="entry name" value="Aldehyde dehydrogenase A"/>
    <property type="match status" value="1"/>
</dbReference>
<protein>
    <recommendedName>
        <fullName evidence="4">succinate-semialdehyde dehydrogenase (NADP(+))</fullName>
        <ecNumber evidence="4">1.2.1.79</ecNumber>
    </recommendedName>
</protein>
<keyword evidence="3 7" id="KW-0560">Oxidoreductase</keyword>